<accession>A0ABT7PM81</accession>
<evidence type="ECO:0000313" key="3">
    <source>
        <dbReference type="Proteomes" id="UP001239462"/>
    </source>
</evidence>
<name>A0ABT7PM81_9BACT</name>
<keyword evidence="3" id="KW-1185">Reference proteome</keyword>
<gene>
    <name evidence="2" type="ORF">QTN89_19195</name>
</gene>
<feature type="compositionally biased region" description="Low complexity" evidence="1">
    <location>
        <begin position="166"/>
        <end position="180"/>
    </location>
</feature>
<comment type="caution">
    <text evidence="2">The sequence shown here is derived from an EMBL/GenBank/DDBJ whole genome shotgun (WGS) entry which is preliminary data.</text>
</comment>
<dbReference type="Proteomes" id="UP001239462">
    <property type="component" value="Unassembled WGS sequence"/>
</dbReference>
<proteinExistence type="predicted"/>
<organism evidence="2 3">
    <name type="scientific">Roseiconus lacunae</name>
    <dbReference type="NCBI Taxonomy" id="2605694"/>
    <lineage>
        <taxon>Bacteria</taxon>
        <taxon>Pseudomonadati</taxon>
        <taxon>Planctomycetota</taxon>
        <taxon>Planctomycetia</taxon>
        <taxon>Pirellulales</taxon>
        <taxon>Pirellulaceae</taxon>
        <taxon>Roseiconus</taxon>
    </lineage>
</organism>
<reference evidence="2 3" key="1">
    <citation type="submission" date="2023-06" db="EMBL/GenBank/DDBJ databases">
        <title>Roseiconus lacunae JC819 isolated from Gulf of Mannar region, Tamil Nadu.</title>
        <authorList>
            <person name="Pk S."/>
            <person name="Ch S."/>
            <person name="Ch V.R."/>
        </authorList>
    </citation>
    <scope>NUCLEOTIDE SEQUENCE [LARGE SCALE GENOMIC DNA]</scope>
    <source>
        <strain evidence="2 3">JC819</strain>
    </source>
</reference>
<protein>
    <recommendedName>
        <fullName evidence="4">Secreted protein</fullName>
    </recommendedName>
</protein>
<dbReference type="EMBL" id="JASZZN010000015">
    <property type="protein sequence ID" value="MDM4017583.1"/>
    <property type="molecule type" value="Genomic_DNA"/>
</dbReference>
<evidence type="ECO:0008006" key="4">
    <source>
        <dbReference type="Google" id="ProtNLM"/>
    </source>
</evidence>
<feature type="compositionally biased region" description="Polar residues" evidence="1">
    <location>
        <begin position="232"/>
        <end position="248"/>
    </location>
</feature>
<dbReference type="RefSeq" id="WP_289165080.1">
    <property type="nucleotide sequence ID" value="NZ_JASZZN010000015.1"/>
</dbReference>
<sequence>MRRFTLGAIILLAGGLMALPFRRSGTPDPSPTPRRYGAPAEALDDRQIEMLVREVTADVDVPTLYEPQREMVRRDPAVTANTLPLTYADTAIPLDPDPVYQQRFSAVASSTVSPSMSTFAQASSPQVTTGDDAKATKIADFERRFAGKAFVDDSVAELMINPQPAQAIPPSQRRPSSAAPLVADQQPVPSAAAPLVVSPRSLEMTPSAPDQPGSRPQPYATLPASAARLTDTVRSGSTVRPSDQSILQSLPAGDSSIDPNANRPRHWIEQPE</sequence>
<evidence type="ECO:0000256" key="1">
    <source>
        <dbReference type="SAM" id="MobiDB-lite"/>
    </source>
</evidence>
<evidence type="ECO:0000313" key="2">
    <source>
        <dbReference type="EMBL" id="MDM4017583.1"/>
    </source>
</evidence>
<feature type="region of interest" description="Disordered" evidence="1">
    <location>
        <begin position="164"/>
        <end position="272"/>
    </location>
</feature>